<reference evidence="3" key="1">
    <citation type="submission" date="2022-11" db="UniProtKB">
        <authorList>
            <consortium name="WormBaseParasite"/>
        </authorList>
    </citation>
    <scope>IDENTIFICATION</scope>
</reference>
<protein>
    <submittedName>
        <fullName evidence="3">Uncharacterized protein</fullName>
    </submittedName>
</protein>
<keyword evidence="1" id="KW-1133">Transmembrane helix</keyword>
<dbReference type="Proteomes" id="UP000887565">
    <property type="component" value="Unplaced"/>
</dbReference>
<organism evidence="2 3">
    <name type="scientific">Romanomermis culicivorax</name>
    <name type="common">Nematode worm</name>
    <dbReference type="NCBI Taxonomy" id="13658"/>
    <lineage>
        <taxon>Eukaryota</taxon>
        <taxon>Metazoa</taxon>
        <taxon>Ecdysozoa</taxon>
        <taxon>Nematoda</taxon>
        <taxon>Enoplea</taxon>
        <taxon>Dorylaimia</taxon>
        <taxon>Mermithida</taxon>
        <taxon>Mermithoidea</taxon>
        <taxon>Mermithidae</taxon>
        <taxon>Romanomermis</taxon>
    </lineage>
</organism>
<dbReference type="AlphaFoldDB" id="A0A915L1R9"/>
<keyword evidence="1" id="KW-0472">Membrane</keyword>
<feature type="transmembrane region" description="Helical" evidence="1">
    <location>
        <begin position="128"/>
        <end position="150"/>
    </location>
</feature>
<accession>A0A915L1R9</accession>
<evidence type="ECO:0000313" key="3">
    <source>
        <dbReference type="WBParaSite" id="nRc.2.0.1.t43703-RA"/>
    </source>
</evidence>
<proteinExistence type="predicted"/>
<sequence>AIVVQFFCPDAVCTGNLDLSANETFLLKSIELPQNYNSSSYDLTIKWTDFTNDQPATIKGDDYSPDFLIEAVSVDYYVARDDNLLEEMYAGNGSINESLIPTRSVRKWYSTPILVRYEKAAPKKPVNIGLIVLCVFLFVLFCGMLLAVLARKHASQSLTNRYKRKPVIQDESSLMSSLRFDRQNNRFEEEYK</sequence>
<dbReference type="WBParaSite" id="nRc.2.0.1.t43703-RA">
    <property type="protein sequence ID" value="nRc.2.0.1.t43703-RA"/>
    <property type="gene ID" value="nRc.2.0.1.g43703"/>
</dbReference>
<keyword evidence="1" id="KW-0812">Transmembrane</keyword>
<keyword evidence="2" id="KW-1185">Reference proteome</keyword>
<name>A0A915L1R9_ROMCU</name>
<evidence type="ECO:0000256" key="1">
    <source>
        <dbReference type="SAM" id="Phobius"/>
    </source>
</evidence>
<evidence type="ECO:0000313" key="2">
    <source>
        <dbReference type="Proteomes" id="UP000887565"/>
    </source>
</evidence>